<evidence type="ECO:0000256" key="5">
    <source>
        <dbReference type="ARBA" id="ARBA00022989"/>
    </source>
</evidence>
<feature type="domain" description="Cation/H+ exchanger transmembrane" evidence="12">
    <location>
        <begin position="138"/>
        <end position="556"/>
    </location>
</feature>
<dbReference type="PRINTS" id="PR01084">
    <property type="entry name" value="NAHEXCHNGR"/>
</dbReference>
<keyword evidence="8 10" id="KW-0472">Membrane</keyword>
<evidence type="ECO:0000256" key="4">
    <source>
        <dbReference type="ARBA" id="ARBA00022692"/>
    </source>
</evidence>
<evidence type="ECO:0000256" key="9">
    <source>
        <dbReference type="ARBA" id="ARBA00023201"/>
    </source>
</evidence>
<evidence type="ECO:0000256" key="8">
    <source>
        <dbReference type="ARBA" id="ARBA00023136"/>
    </source>
</evidence>
<evidence type="ECO:0000256" key="6">
    <source>
        <dbReference type="ARBA" id="ARBA00023053"/>
    </source>
</evidence>
<feature type="transmembrane region" description="Helical" evidence="10">
    <location>
        <begin position="449"/>
        <end position="475"/>
    </location>
</feature>
<feature type="transmembrane region" description="Helical" evidence="10">
    <location>
        <begin position="383"/>
        <end position="403"/>
    </location>
</feature>
<evidence type="ECO:0000256" key="7">
    <source>
        <dbReference type="ARBA" id="ARBA00023065"/>
    </source>
</evidence>
<evidence type="ECO:0000256" key="1">
    <source>
        <dbReference type="ARBA" id="ARBA00004651"/>
    </source>
</evidence>
<keyword evidence="9" id="KW-0739">Sodium transport</keyword>
<keyword evidence="11" id="KW-0732">Signal</keyword>
<evidence type="ECO:0000313" key="13">
    <source>
        <dbReference type="EMBL" id="CAD8848829.1"/>
    </source>
</evidence>
<reference evidence="13" key="1">
    <citation type="submission" date="2021-01" db="EMBL/GenBank/DDBJ databases">
        <authorList>
            <person name="Corre E."/>
            <person name="Pelletier E."/>
            <person name="Niang G."/>
            <person name="Scheremetjew M."/>
            <person name="Finn R."/>
            <person name="Kale V."/>
            <person name="Holt S."/>
            <person name="Cochrane G."/>
            <person name="Meng A."/>
            <person name="Brown T."/>
            <person name="Cohen L."/>
        </authorList>
    </citation>
    <scope>NUCLEOTIDE SEQUENCE</scope>
</reference>
<evidence type="ECO:0000259" key="12">
    <source>
        <dbReference type="Pfam" id="PF00999"/>
    </source>
</evidence>
<evidence type="ECO:0000256" key="2">
    <source>
        <dbReference type="ARBA" id="ARBA00022448"/>
    </source>
</evidence>
<dbReference type="GO" id="GO:0098719">
    <property type="term" value="P:sodium ion import across plasma membrane"/>
    <property type="evidence" value="ECO:0007669"/>
    <property type="project" value="TreeGrafter"/>
</dbReference>
<keyword evidence="4 10" id="KW-0812">Transmembrane</keyword>
<feature type="transmembrane region" description="Helical" evidence="10">
    <location>
        <begin position="156"/>
        <end position="174"/>
    </location>
</feature>
<dbReference type="GO" id="GO:0051453">
    <property type="term" value="P:regulation of intracellular pH"/>
    <property type="evidence" value="ECO:0007669"/>
    <property type="project" value="TreeGrafter"/>
</dbReference>
<dbReference type="AlphaFoldDB" id="A0A7S1F7Y0"/>
<dbReference type="InterPro" id="IPR004709">
    <property type="entry name" value="NaH_exchanger"/>
</dbReference>
<dbReference type="InterPro" id="IPR006153">
    <property type="entry name" value="Cation/H_exchanger_TM"/>
</dbReference>
<feature type="transmembrane region" description="Helical" evidence="10">
    <location>
        <begin position="534"/>
        <end position="555"/>
    </location>
</feature>
<protein>
    <recommendedName>
        <fullName evidence="12">Cation/H+ exchanger transmembrane domain-containing protein</fullName>
    </recommendedName>
</protein>
<feature type="transmembrane region" description="Helical" evidence="10">
    <location>
        <begin position="216"/>
        <end position="239"/>
    </location>
</feature>
<dbReference type="InterPro" id="IPR018422">
    <property type="entry name" value="Cation/H_exchanger_CPA1"/>
</dbReference>
<organism evidence="13">
    <name type="scientific">Noctiluca scintillans</name>
    <name type="common">Sea sparkle</name>
    <name type="synonym">Red tide dinoflagellate</name>
    <dbReference type="NCBI Taxonomy" id="2966"/>
    <lineage>
        <taxon>Eukaryota</taxon>
        <taxon>Sar</taxon>
        <taxon>Alveolata</taxon>
        <taxon>Dinophyceae</taxon>
        <taxon>Noctilucales</taxon>
        <taxon>Noctilucaceae</taxon>
        <taxon>Noctiluca</taxon>
    </lineage>
</organism>
<feature type="transmembrane region" description="Helical" evidence="10">
    <location>
        <begin position="423"/>
        <end position="443"/>
    </location>
</feature>
<keyword evidence="6" id="KW-0915">Sodium</keyword>
<keyword evidence="3" id="KW-1003">Cell membrane</keyword>
<accession>A0A7S1F7Y0</accession>
<name>A0A7S1F7Y0_NOCSC</name>
<feature type="transmembrane region" description="Helical" evidence="10">
    <location>
        <begin position="282"/>
        <end position="303"/>
    </location>
</feature>
<keyword evidence="5 10" id="KW-1133">Transmembrane helix</keyword>
<dbReference type="EMBL" id="HBFQ01032980">
    <property type="protein sequence ID" value="CAD8848829.1"/>
    <property type="molecule type" value="Transcribed_RNA"/>
</dbReference>
<dbReference type="GO" id="GO:0005886">
    <property type="term" value="C:plasma membrane"/>
    <property type="evidence" value="ECO:0007669"/>
    <property type="project" value="UniProtKB-SubCell"/>
</dbReference>
<dbReference type="Gene3D" id="6.10.140.1330">
    <property type="match status" value="1"/>
</dbReference>
<dbReference type="GO" id="GO:0015386">
    <property type="term" value="F:potassium:proton antiporter activity"/>
    <property type="evidence" value="ECO:0007669"/>
    <property type="project" value="TreeGrafter"/>
</dbReference>
<keyword evidence="2" id="KW-0813">Transport</keyword>
<dbReference type="PANTHER" id="PTHR10110:SF86">
    <property type="entry name" value="SODIUM_HYDROGEN EXCHANGER 7"/>
    <property type="match status" value="1"/>
</dbReference>
<sequence>MAPTHYIVCLIALSFYEPACAVFSKNVHIVKASELVSSQVAGPLTDDPKAWPHGTGIGNRVNDSSDVVETPGMVGRLKNSVMPPHLSDDLASILPGVDIHHLSSVTDEDTGYIVMIPSEHQLARHLIAPSALIFMLVFLIMVKIERWEISWIPESLLIIFLGIVAGYVFVYFGVTMEDDGARTKFMANLLNLVLLPIIIFETGWSLRVRDLNSQFVYIVIFAIVGTLINTGVVASLIYLTGHLGWHSITEFRTVLAFSSLISATDPVATLSTYSHLKVDPLLNIMVLGESVINDAVAIVLFKIFNSDAIMGTPGMPLPSGEEIVSRVCWSVTFNFVGSAVVGSVLGAIFVFVIRMVDMSHTPKIAALYVGVSGYAAFSMGEGFFGMSGIIVTLFCSTVMGVYARPHLKAHNGAAMTTYFVKQVASLADSSVFLLVGLAFVNIHGDGLRFAMSLIPICLLGRASSTFPLGVLVNGLKDLKIWAGRTRDANKLEGKHLFMMWHGGLRGAIALVLAMELGPWVDELDGEGTSAILHTATFMVIVVFLFVFGGTTQFFLNFFRIPVNVDAPSDYLSRKEEGYYVGESWLNCLLLGSKSFDSTPRRDIQEGLHHGGGH</sequence>
<evidence type="ECO:0000256" key="3">
    <source>
        <dbReference type="ARBA" id="ARBA00022475"/>
    </source>
</evidence>
<dbReference type="GO" id="GO:0015385">
    <property type="term" value="F:sodium:proton antiporter activity"/>
    <property type="evidence" value="ECO:0007669"/>
    <property type="project" value="InterPro"/>
</dbReference>
<feature type="transmembrane region" description="Helical" evidence="10">
    <location>
        <begin position="496"/>
        <end position="514"/>
    </location>
</feature>
<feature type="transmembrane region" description="Helical" evidence="10">
    <location>
        <begin position="186"/>
        <end position="204"/>
    </location>
</feature>
<dbReference type="Pfam" id="PF00999">
    <property type="entry name" value="Na_H_Exchanger"/>
    <property type="match status" value="1"/>
</dbReference>
<evidence type="ECO:0000256" key="10">
    <source>
        <dbReference type="SAM" id="Phobius"/>
    </source>
</evidence>
<evidence type="ECO:0000256" key="11">
    <source>
        <dbReference type="SAM" id="SignalP"/>
    </source>
</evidence>
<comment type="subcellular location">
    <subcellularLocation>
        <location evidence="1">Cell membrane</location>
        <topology evidence="1">Multi-pass membrane protein</topology>
    </subcellularLocation>
</comment>
<feature type="chain" id="PRO_5031429237" description="Cation/H+ exchanger transmembrane domain-containing protein" evidence="11">
    <location>
        <begin position="22"/>
        <end position="613"/>
    </location>
</feature>
<dbReference type="PANTHER" id="PTHR10110">
    <property type="entry name" value="SODIUM/HYDROGEN EXCHANGER"/>
    <property type="match status" value="1"/>
</dbReference>
<feature type="signal peptide" evidence="11">
    <location>
        <begin position="1"/>
        <end position="21"/>
    </location>
</feature>
<feature type="transmembrane region" description="Helical" evidence="10">
    <location>
        <begin position="126"/>
        <end position="144"/>
    </location>
</feature>
<keyword evidence="7" id="KW-0406">Ion transport</keyword>
<proteinExistence type="predicted"/>
<feature type="transmembrane region" description="Helical" evidence="10">
    <location>
        <begin position="323"/>
        <end position="353"/>
    </location>
</feature>
<gene>
    <name evidence="13" type="ORF">NSCI0253_LOCUS23179</name>
</gene>